<feature type="coiled-coil region" evidence="1">
    <location>
        <begin position="239"/>
        <end position="298"/>
    </location>
</feature>
<evidence type="ECO:0000256" key="1">
    <source>
        <dbReference type="SAM" id="Coils"/>
    </source>
</evidence>
<reference evidence="3 4" key="1">
    <citation type="journal article" date="2023" name="Arcadia Sci">
        <title>De novo assembly of a long-read Amblyomma americanum tick genome.</title>
        <authorList>
            <person name="Chou S."/>
            <person name="Poskanzer K.E."/>
            <person name="Rollins M."/>
            <person name="Thuy-Boun P.S."/>
        </authorList>
    </citation>
    <scope>NUCLEOTIDE SEQUENCE [LARGE SCALE GENOMIC DNA]</scope>
    <source>
        <strain evidence="3">F_SG_1</strain>
        <tissue evidence="3">Salivary glands</tissue>
    </source>
</reference>
<evidence type="ECO:0000313" key="3">
    <source>
        <dbReference type="EMBL" id="KAK8780993.1"/>
    </source>
</evidence>
<keyword evidence="4" id="KW-1185">Reference proteome</keyword>
<keyword evidence="1" id="KW-0175">Coiled coil</keyword>
<sequence>MTAVWIIVLLICTQAPHIINGVYRVLCWVGMLCFVPFMAESVYHHYTLAGLVTSLTPDLAALTSRRIWLDAAEHSLLSLGTSSGIIFYLGSRCKYGYCYERLLGMGCVPSTRVSSSVPRAESVIVKDTGSIPTTPVLTNPAGDVQDKEDVSDGDPAGPEEVPEEEPKELFQRTATPRPQTGQEQQAQSPDSGVHELYDEYADVVTEFSAPEKVRAVELDFKPLHNIELVVEGKQCPRRLSGKERERHEQQAILEKLRNEGLVLRPESKASGGLAEKRLEQMVLKLRAKEEHAERVRRRKLLRQATIQDSMEIPA</sequence>
<feature type="region of interest" description="Disordered" evidence="2">
    <location>
        <begin position="131"/>
        <end position="192"/>
    </location>
</feature>
<name>A0AAQ4F2L0_AMBAM</name>
<comment type="caution">
    <text evidence="3">The sequence shown here is derived from an EMBL/GenBank/DDBJ whole genome shotgun (WGS) entry which is preliminary data.</text>
</comment>
<accession>A0AAQ4F2L0</accession>
<feature type="compositionally biased region" description="Polar residues" evidence="2">
    <location>
        <begin position="172"/>
        <end position="190"/>
    </location>
</feature>
<dbReference type="EMBL" id="JARKHS020008198">
    <property type="protein sequence ID" value="KAK8780993.1"/>
    <property type="molecule type" value="Genomic_DNA"/>
</dbReference>
<evidence type="ECO:0000313" key="4">
    <source>
        <dbReference type="Proteomes" id="UP001321473"/>
    </source>
</evidence>
<evidence type="ECO:0000256" key="2">
    <source>
        <dbReference type="SAM" id="MobiDB-lite"/>
    </source>
</evidence>
<protein>
    <submittedName>
        <fullName evidence="3">Uncharacterized protein</fullName>
    </submittedName>
</protein>
<dbReference type="SUPFAM" id="SSF161070">
    <property type="entry name" value="SNF-like"/>
    <property type="match status" value="1"/>
</dbReference>
<proteinExistence type="predicted"/>
<dbReference type="AlphaFoldDB" id="A0AAQ4F2L0"/>
<dbReference type="InterPro" id="IPR037272">
    <property type="entry name" value="SNS_sf"/>
</dbReference>
<organism evidence="3 4">
    <name type="scientific">Amblyomma americanum</name>
    <name type="common">Lone star tick</name>
    <dbReference type="NCBI Taxonomy" id="6943"/>
    <lineage>
        <taxon>Eukaryota</taxon>
        <taxon>Metazoa</taxon>
        <taxon>Ecdysozoa</taxon>
        <taxon>Arthropoda</taxon>
        <taxon>Chelicerata</taxon>
        <taxon>Arachnida</taxon>
        <taxon>Acari</taxon>
        <taxon>Parasitiformes</taxon>
        <taxon>Ixodida</taxon>
        <taxon>Ixodoidea</taxon>
        <taxon>Ixodidae</taxon>
        <taxon>Amblyomminae</taxon>
        <taxon>Amblyomma</taxon>
    </lineage>
</organism>
<gene>
    <name evidence="3" type="ORF">V5799_017668</name>
</gene>
<dbReference type="Proteomes" id="UP001321473">
    <property type="component" value="Unassembled WGS sequence"/>
</dbReference>